<dbReference type="Proteomes" id="UP000053257">
    <property type="component" value="Unassembled WGS sequence"/>
</dbReference>
<accession>A0A0C3S9I2</accession>
<feature type="compositionally biased region" description="Basic and acidic residues" evidence="1">
    <location>
        <begin position="841"/>
        <end position="863"/>
    </location>
</feature>
<proteinExistence type="predicted"/>
<dbReference type="HOGENOM" id="CLU_005808_0_0_1"/>
<dbReference type="OrthoDB" id="5429442at2759"/>
<evidence type="ECO:0000313" key="3">
    <source>
        <dbReference type="Proteomes" id="UP000053257"/>
    </source>
</evidence>
<dbReference type="AlphaFoldDB" id="A0A0C3S9I2"/>
<reference evidence="2 3" key="1">
    <citation type="journal article" date="2014" name="PLoS Genet.">
        <title>Analysis of the Phlebiopsis gigantea genome, transcriptome and secretome provides insight into its pioneer colonization strategies of wood.</title>
        <authorList>
            <person name="Hori C."/>
            <person name="Ishida T."/>
            <person name="Igarashi K."/>
            <person name="Samejima M."/>
            <person name="Suzuki H."/>
            <person name="Master E."/>
            <person name="Ferreira P."/>
            <person name="Ruiz-Duenas F.J."/>
            <person name="Held B."/>
            <person name="Canessa P."/>
            <person name="Larrondo L.F."/>
            <person name="Schmoll M."/>
            <person name="Druzhinina I.S."/>
            <person name="Kubicek C.P."/>
            <person name="Gaskell J.A."/>
            <person name="Kersten P."/>
            <person name="St John F."/>
            <person name="Glasner J."/>
            <person name="Sabat G."/>
            <person name="Splinter BonDurant S."/>
            <person name="Syed K."/>
            <person name="Yadav J."/>
            <person name="Mgbeahuruike A.C."/>
            <person name="Kovalchuk A."/>
            <person name="Asiegbu F.O."/>
            <person name="Lackner G."/>
            <person name="Hoffmeister D."/>
            <person name="Rencoret J."/>
            <person name="Gutierrez A."/>
            <person name="Sun H."/>
            <person name="Lindquist E."/>
            <person name="Barry K."/>
            <person name="Riley R."/>
            <person name="Grigoriev I.V."/>
            <person name="Henrissat B."/>
            <person name="Kues U."/>
            <person name="Berka R.M."/>
            <person name="Martinez A.T."/>
            <person name="Covert S.F."/>
            <person name="Blanchette R.A."/>
            <person name="Cullen D."/>
        </authorList>
    </citation>
    <scope>NUCLEOTIDE SEQUENCE [LARGE SCALE GENOMIC DNA]</scope>
    <source>
        <strain evidence="2 3">11061_1 CR5-6</strain>
    </source>
</reference>
<evidence type="ECO:0000256" key="1">
    <source>
        <dbReference type="SAM" id="MobiDB-lite"/>
    </source>
</evidence>
<protein>
    <submittedName>
        <fullName evidence="2">Uncharacterized protein</fullName>
    </submittedName>
</protein>
<name>A0A0C3S9I2_PHLG1</name>
<sequence length="872" mass="98852">MCVGENSASHTIAYLNAQLQALWNISSECVARHDNYMKPDPGHRYSYSLTEWYFGTHRTGGQASVEDMMFHARFEAPRLDFLCNHEALLKINIEEGHFNLDYAYASDESTANRSRNQAIVPSSTFTFRVPFKMTGIKGRDSKIGNGEIAVSMIVLDLRNAKLNKVVPEIGSGRQAIETYLQKYLDLLQSAGHHVLFSLPNFDDAGLRPYLDFSQIAYRLIGIEDIHGVAVEKINRYLSATWLNARILANKQHIEYPAVSLAEYRSTWGPLDGDIHFHLNFGAPYIAALCDDEVLVYFVLDDVRFYDTRDIETSAPFKTYTNWKIAVLMNVIHENEDNDNITRCTLDLASALIMQQFSEFDGCRFDDDEEDGRCMNQIVDFISGEYLNVLESGQYHIIYNHDARSPHSSTIHGQAEQHEDLDIVDEAEWASPGAEEVSDHTDSKIDVWRDIAQNSDMCGFDEITALSQLSINRQFRSAWSEQQSNTTADRILTQWKYQDRFEATFEPLTIRLRPDGRAIVFINLSEGSLITLATSLPNSDREKYSFTGWQVAFAVDLKMRDHVALSDASPEWLERFAQSAAYKQHDNNPDTKFEHLCLDFDRVEFLYEASRFEGLFTSNSSRSMNKVLAVVTYLRDHYLKRFAQLGHHVLYTIPVWKNPATAPPHGLTSVAFHIYSKTSASNPDPPATQQRQISTPVIVILGMCGGRSPPASMLQPSTDWVAHAGKFWSHGTGSISGAVFLRERLLPLLCEVNAATTVIPTSSVIEHDKWKLDLNSWSKNSQRIFGDCPFIPVPECTDESVLRYQWDYQDQYNYDLQGGVRSVFSTLMFSISGSSNLTIPPRSHDELSRDTHRIQGRSHGDQIGRSRGSRAQR</sequence>
<dbReference type="STRING" id="745531.A0A0C3S9I2"/>
<evidence type="ECO:0000313" key="2">
    <source>
        <dbReference type="EMBL" id="KIP08307.1"/>
    </source>
</evidence>
<organism evidence="2 3">
    <name type="scientific">Phlebiopsis gigantea (strain 11061_1 CR5-6)</name>
    <name type="common">White-rot fungus</name>
    <name type="synonym">Peniophora gigantea</name>
    <dbReference type="NCBI Taxonomy" id="745531"/>
    <lineage>
        <taxon>Eukaryota</taxon>
        <taxon>Fungi</taxon>
        <taxon>Dikarya</taxon>
        <taxon>Basidiomycota</taxon>
        <taxon>Agaricomycotina</taxon>
        <taxon>Agaricomycetes</taxon>
        <taxon>Polyporales</taxon>
        <taxon>Phanerochaetaceae</taxon>
        <taxon>Phlebiopsis</taxon>
    </lineage>
</organism>
<feature type="region of interest" description="Disordered" evidence="1">
    <location>
        <begin position="839"/>
        <end position="872"/>
    </location>
</feature>
<dbReference type="EMBL" id="KN840482">
    <property type="protein sequence ID" value="KIP08307.1"/>
    <property type="molecule type" value="Genomic_DNA"/>
</dbReference>
<keyword evidence="3" id="KW-1185">Reference proteome</keyword>
<gene>
    <name evidence="2" type="ORF">PHLGIDRAFT_69618</name>
</gene>